<accession>A0A0D6PGP6</accession>
<organism evidence="1 2">
    <name type="scientific">Acidocella aminolytica 101 = DSM 11237</name>
    <dbReference type="NCBI Taxonomy" id="1120923"/>
    <lineage>
        <taxon>Bacteria</taxon>
        <taxon>Pseudomonadati</taxon>
        <taxon>Pseudomonadota</taxon>
        <taxon>Alphaproteobacteria</taxon>
        <taxon>Acetobacterales</taxon>
        <taxon>Acidocellaceae</taxon>
        <taxon>Acidocella</taxon>
    </lineage>
</organism>
<dbReference type="RefSeq" id="WP_158320110.1">
    <property type="nucleotide sequence ID" value="NZ_BANC01000050.1"/>
</dbReference>
<evidence type="ECO:0000313" key="2">
    <source>
        <dbReference type="Proteomes" id="UP000032668"/>
    </source>
</evidence>
<gene>
    <name evidence="1" type="ORF">Aam_051_015</name>
</gene>
<name>A0A0D6PGP6_9PROT</name>
<evidence type="ECO:0000313" key="1">
    <source>
        <dbReference type="EMBL" id="GAN80551.1"/>
    </source>
</evidence>
<keyword evidence="2" id="KW-1185">Reference proteome</keyword>
<reference evidence="1 2" key="1">
    <citation type="submission" date="2012-11" db="EMBL/GenBank/DDBJ databases">
        <title>Whole genome sequence of Acidocella aminolytica 101 = DSM 11237.</title>
        <authorList>
            <person name="Azuma Y."/>
            <person name="Higashiura N."/>
            <person name="Hirakawa H."/>
            <person name="Matsushita K."/>
        </authorList>
    </citation>
    <scope>NUCLEOTIDE SEQUENCE [LARGE SCALE GENOMIC DNA]</scope>
    <source>
        <strain evidence="2">101 / DSM 11237</strain>
    </source>
</reference>
<comment type="caution">
    <text evidence="1">The sequence shown here is derived from an EMBL/GenBank/DDBJ whole genome shotgun (WGS) entry which is preliminary data.</text>
</comment>
<sequence>MAVVDGMSLRFSTIDAGLNGVPKAALPLANLWTFEQIMGEDLWSGS</sequence>
<dbReference type="Proteomes" id="UP000032668">
    <property type="component" value="Unassembled WGS sequence"/>
</dbReference>
<dbReference type="AlphaFoldDB" id="A0A0D6PGP6"/>
<proteinExistence type="predicted"/>
<dbReference type="EMBL" id="BANC01000050">
    <property type="protein sequence ID" value="GAN80551.1"/>
    <property type="molecule type" value="Genomic_DNA"/>
</dbReference>
<protein>
    <submittedName>
        <fullName evidence="1">Uncharacterized protein</fullName>
    </submittedName>
</protein>
<dbReference type="STRING" id="1120923.SAMN02746095_00018"/>